<dbReference type="Pfam" id="PF04170">
    <property type="entry name" value="NlpE"/>
    <property type="match status" value="1"/>
</dbReference>
<keyword evidence="2" id="KW-1185">Reference proteome</keyword>
<dbReference type="RefSeq" id="WP_077924949.1">
    <property type="nucleotide sequence ID" value="NZ_BAABKE010000002.1"/>
</dbReference>
<sequence>MKITLIAAVMMPLVLVGCVGIESKKEPAKPIVTSTASDIAQNSLDYVGTYNAKIPCTDCDYTMARLQLNQYGQYRYMEQNVKNGGPVGQPVVFQGKYTWDKKAPIIRLLNARNMHFFVAENEVVLLSQPITSYSEITIEPKFKKAIRQI</sequence>
<dbReference type="Gene3D" id="2.40.128.640">
    <property type="match status" value="1"/>
</dbReference>
<gene>
    <name evidence="1" type="ORF">GCM10023338_08510</name>
</gene>
<reference evidence="2" key="1">
    <citation type="journal article" date="2019" name="Int. J. Syst. Evol. Microbiol.">
        <title>The Global Catalogue of Microorganisms (GCM) 10K type strain sequencing project: providing services to taxonomists for standard genome sequencing and annotation.</title>
        <authorList>
            <consortium name="The Broad Institute Genomics Platform"/>
            <consortium name="The Broad Institute Genome Sequencing Center for Infectious Disease"/>
            <person name="Wu L."/>
            <person name="Ma J."/>
        </authorList>
    </citation>
    <scope>NUCLEOTIDE SEQUENCE [LARGE SCALE GENOMIC DNA]</scope>
    <source>
        <strain evidence="2">JCM 18424</strain>
    </source>
</reference>
<dbReference type="Proteomes" id="UP001500631">
    <property type="component" value="Unassembled WGS sequence"/>
</dbReference>
<dbReference type="PROSITE" id="PS51257">
    <property type="entry name" value="PROKAR_LIPOPROTEIN"/>
    <property type="match status" value="1"/>
</dbReference>
<accession>A0ABP9MM32</accession>
<comment type="caution">
    <text evidence="1">The sequence shown here is derived from an EMBL/GenBank/DDBJ whole genome shotgun (WGS) entry which is preliminary data.</text>
</comment>
<dbReference type="EMBL" id="BAABKE010000002">
    <property type="protein sequence ID" value="GAA5097252.1"/>
    <property type="molecule type" value="Genomic_DNA"/>
</dbReference>
<evidence type="ECO:0008006" key="3">
    <source>
        <dbReference type="Google" id="ProtNLM"/>
    </source>
</evidence>
<organism evidence="1 2">
    <name type="scientific">Wohlfahrtiimonas larvae</name>
    <dbReference type="NCBI Taxonomy" id="1157986"/>
    <lineage>
        <taxon>Bacteria</taxon>
        <taxon>Pseudomonadati</taxon>
        <taxon>Pseudomonadota</taxon>
        <taxon>Gammaproteobacteria</taxon>
        <taxon>Cardiobacteriales</taxon>
        <taxon>Ignatzschineriaceae</taxon>
        <taxon>Wohlfahrtiimonas</taxon>
    </lineage>
</organism>
<dbReference type="InterPro" id="IPR007298">
    <property type="entry name" value="Cu-R_lipoprotein_NlpE"/>
</dbReference>
<proteinExistence type="predicted"/>
<name>A0ABP9MM32_9GAMM</name>
<evidence type="ECO:0000313" key="1">
    <source>
        <dbReference type="EMBL" id="GAA5097252.1"/>
    </source>
</evidence>
<protein>
    <recommendedName>
        <fullName evidence="3">Copper resistance protein NlpE</fullName>
    </recommendedName>
</protein>
<evidence type="ECO:0000313" key="2">
    <source>
        <dbReference type="Proteomes" id="UP001500631"/>
    </source>
</evidence>